<reference evidence="1" key="1">
    <citation type="submission" date="2022-05" db="EMBL/GenBank/DDBJ databases">
        <title>Chromosome-level genome of Chaenocephalus aceratus.</title>
        <authorList>
            <person name="Park H."/>
        </authorList>
    </citation>
    <scope>NUCLEOTIDE SEQUENCE</scope>
    <source>
        <strain evidence="1">KU_202001</strain>
    </source>
</reference>
<comment type="caution">
    <text evidence="1">The sequence shown here is derived from an EMBL/GenBank/DDBJ whole genome shotgun (WGS) entry which is preliminary data.</text>
</comment>
<organism evidence="1 2">
    <name type="scientific">Chaenocephalus aceratus</name>
    <name type="common">Blackfin icefish</name>
    <name type="synonym">Chaenichthys aceratus</name>
    <dbReference type="NCBI Taxonomy" id="36190"/>
    <lineage>
        <taxon>Eukaryota</taxon>
        <taxon>Metazoa</taxon>
        <taxon>Chordata</taxon>
        <taxon>Craniata</taxon>
        <taxon>Vertebrata</taxon>
        <taxon>Euteleostomi</taxon>
        <taxon>Actinopterygii</taxon>
        <taxon>Neopterygii</taxon>
        <taxon>Teleostei</taxon>
        <taxon>Neoteleostei</taxon>
        <taxon>Acanthomorphata</taxon>
        <taxon>Eupercaria</taxon>
        <taxon>Perciformes</taxon>
        <taxon>Notothenioidei</taxon>
        <taxon>Channichthyidae</taxon>
        <taxon>Chaenocephalus</taxon>
    </lineage>
</organism>
<sequence>MKVLWYRHTQTERKSHSLQTGSSACTCLPTIKPLHRGLRLSTLASPLPEKKAGRERRKDARECEGLLWSYHPEVFLHDLSTLSE</sequence>
<keyword evidence="2" id="KW-1185">Reference proteome</keyword>
<proteinExistence type="predicted"/>
<evidence type="ECO:0000313" key="1">
    <source>
        <dbReference type="EMBL" id="KAI4802794.1"/>
    </source>
</evidence>
<gene>
    <name evidence="1" type="ORF">KUCAC02_006370</name>
</gene>
<name>A0ACB9VSJ1_CHAAC</name>
<protein>
    <submittedName>
        <fullName evidence="1">Uncharacterized protein</fullName>
    </submittedName>
</protein>
<dbReference type="EMBL" id="CM043807">
    <property type="protein sequence ID" value="KAI4802794.1"/>
    <property type="molecule type" value="Genomic_DNA"/>
</dbReference>
<dbReference type="Proteomes" id="UP001057452">
    <property type="component" value="Chromosome 23"/>
</dbReference>
<accession>A0ACB9VSJ1</accession>
<evidence type="ECO:0000313" key="2">
    <source>
        <dbReference type="Proteomes" id="UP001057452"/>
    </source>
</evidence>